<protein>
    <submittedName>
        <fullName evidence="3">Ribose-5-phosphate isomerase</fullName>
    </submittedName>
</protein>
<gene>
    <name evidence="3" type="primary">rpiB</name>
    <name evidence="3" type="ORF">PACILC2_15340</name>
</gene>
<dbReference type="NCBIfam" id="NF004051">
    <property type="entry name" value="PRK05571.1"/>
    <property type="match status" value="1"/>
</dbReference>
<dbReference type="EMBL" id="BOVJ01000050">
    <property type="protein sequence ID" value="GIQ62966.1"/>
    <property type="molecule type" value="Genomic_DNA"/>
</dbReference>
<dbReference type="RefSeq" id="WP_062492982.1">
    <property type="nucleotide sequence ID" value="NZ_BOVJ01000050.1"/>
</dbReference>
<comment type="caution">
    <text evidence="3">The sequence shown here is derived from an EMBL/GenBank/DDBJ whole genome shotgun (WGS) entry which is preliminary data.</text>
</comment>
<evidence type="ECO:0000256" key="2">
    <source>
        <dbReference type="ARBA" id="ARBA00023235"/>
    </source>
</evidence>
<reference evidence="3 4" key="1">
    <citation type="submission" date="2021-04" db="EMBL/GenBank/DDBJ databases">
        <title>Draft genome sequence of Paenibacillus cisolokensis, LC2-13A.</title>
        <authorList>
            <person name="Uke A."/>
            <person name="Chhe C."/>
            <person name="Baramee S."/>
            <person name="Kosugi A."/>
        </authorList>
    </citation>
    <scope>NUCLEOTIDE SEQUENCE [LARGE SCALE GENOMIC DNA]</scope>
    <source>
        <strain evidence="3 4">LC2-13A</strain>
    </source>
</reference>
<dbReference type="NCBIfam" id="TIGR01120">
    <property type="entry name" value="rpiB"/>
    <property type="match status" value="1"/>
</dbReference>
<dbReference type="Pfam" id="PF02502">
    <property type="entry name" value="LacAB_rpiB"/>
    <property type="match status" value="1"/>
</dbReference>
<proteinExistence type="inferred from homology"/>
<dbReference type="GO" id="GO:0016853">
    <property type="term" value="F:isomerase activity"/>
    <property type="evidence" value="ECO:0007669"/>
    <property type="project" value="UniProtKB-KW"/>
</dbReference>
<name>A0ABQ4N476_9BACL</name>
<dbReference type="InterPro" id="IPR004785">
    <property type="entry name" value="RpiB"/>
</dbReference>
<sequence>MKVALGSDHNAYDLKETIKKYLELHNHEVVDYGCYSCDAVDYPDVAFQVALDLRKGEFSRAILVCGTGIGMAIAAGKVPGIRAALCHDTYSAERARKSNNAQVLTMGAKVIGPEAALKVVEAWMNAEFEGGNSSRKVNKIMEKEQEFIRSGDDEKADQQSNCSC</sequence>
<dbReference type="Proteomes" id="UP000680304">
    <property type="component" value="Unassembled WGS sequence"/>
</dbReference>
<evidence type="ECO:0000256" key="1">
    <source>
        <dbReference type="ARBA" id="ARBA00008754"/>
    </source>
</evidence>
<evidence type="ECO:0000313" key="3">
    <source>
        <dbReference type="EMBL" id="GIQ62966.1"/>
    </source>
</evidence>
<dbReference type="PIRSF" id="PIRSF005384">
    <property type="entry name" value="RpiB_LacA_B"/>
    <property type="match status" value="1"/>
</dbReference>
<dbReference type="PANTHER" id="PTHR43732">
    <property type="entry name" value="RIBOSE 5-PHOSPHATE ISOMERASE-RELATED"/>
    <property type="match status" value="1"/>
</dbReference>
<comment type="similarity">
    <text evidence="1">Belongs to the LacAB/RpiB family.</text>
</comment>
<keyword evidence="4" id="KW-1185">Reference proteome</keyword>
<dbReference type="PANTHER" id="PTHR43732:SF1">
    <property type="entry name" value="RIBOSE 5-PHOSPHATE ISOMERASE"/>
    <property type="match status" value="1"/>
</dbReference>
<dbReference type="Gene3D" id="3.40.1400.10">
    <property type="entry name" value="Sugar-phosphate isomerase, RpiB/LacA/LacB"/>
    <property type="match status" value="1"/>
</dbReference>
<dbReference type="InterPro" id="IPR036569">
    <property type="entry name" value="RpiB_LacA_LacB_sf"/>
</dbReference>
<dbReference type="NCBIfam" id="TIGR00689">
    <property type="entry name" value="rpiB_lacA_lacB"/>
    <property type="match status" value="1"/>
</dbReference>
<keyword evidence="2 3" id="KW-0413">Isomerase</keyword>
<accession>A0ABQ4N476</accession>
<organism evidence="3 4">
    <name type="scientific">Paenibacillus cisolokensis</name>
    <dbReference type="NCBI Taxonomy" id="1658519"/>
    <lineage>
        <taxon>Bacteria</taxon>
        <taxon>Bacillati</taxon>
        <taxon>Bacillota</taxon>
        <taxon>Bacilli</taxon>
        <taxon>Bacillales</taxon>
        <taxon>Paenibacillaceae</taxon>
        <taxon>Paenibacillus</taxon>
    </lineage>
</organism>
<dbReference type="SUPFAM" id="SSF89623">
    <property type="entry name" value="Ribose/Galactose isomerase RpiB/AlsB"/>
    <property type="match status" value="1"/>
</dbReference>
<evidence type="ECO:0000313" key="4">
    <source>
        <dbReference type="Proteomes" id="UP000680304"/>
    </source>
</evidence>
<dbReference type="InterPro" id="IPR003500">
    <property type="entry name" value="RpiB_LacA_LacB"/>
</dbReference>
<dbReference type="InterPro" id="IPR051812">
    <property type="entry name" value="SPI_LacAB/RpiB"/>
</dbReference>